<name>A0A927FB79_9BACT</name>
<dbReference type="PRINTS" id="PR01011">
    <property type="entry name" value="GLUTPROXDASE"/>
</dbReference>
<feature type="signal peptide" evidence="6">
    <location>
        <begin position="1"/>
        <end position="20"/>
    </location>
</feature>
<dbReference type="AlphaFoldDB" id="A0A927FB79"/>
<dbReference type="SUPFAM" id="SSF52833">
    <property type="entry name" value="Thioredoxin-like"/>
    <property type="match status" value="1"/>
</dbReference>
<dbReference type="EMBL" id="JACYFG010000051">
    <property type="protein sequence ID" value="MBD5781892.1"/>
    <property type="molecule type" value="Genomic_DNA"/>
</dbReference>
<dbReference type="Gene3D" id="3.40.30.10">
    <property type="entry name" value="Glutaredoxin"/>
    <property type="match status" value="1"/>
</dbReference>
<dbReference type="PROSITE" id="PS00460">
    <property type="entry name" value="GLUTATHIONE_PEROXID_1"/>
    <property type="match status" value="1"/>
</dbReference>
<comment type="similarity">
    <text evidence="1 5">Belongs to the glutathione peroxidase family.</text>
</comment>
<dbReference type="InterPro" id="IPR036249">
    <property type="entry name" value="Thioredoxin-like_sf"/>
</dbReference>
<dbReference type="InterPro" id="IPR029760">
    <property type="entry name" value="GPX_CS"/>
</dbReference>
<dbReference type="InterPro" id="IPR029759">
    <property type="entry name" value="GPX_AS"/>
</dbReference>
<feature type="chain" id="PRO_5037802808" description="Glutathione peroxidase" evidence="6">
    <location>
        <begin position="21"/>
        <end position="184"/>
    </location>
</feature>
<evidence type="ECO:0000256" key="5">
    <source>
        <dbReference type="RuleBase" id="RU000499"/>
    </source>
</evidence>
<protein>
    <recommendedName>
        <fullName evidence="5">Glutathione peroxidase</fullName>
    </recommendedName>
</protein>
<evidence type="ECO:0000256" key="6">
    <source>
        <dbReference type="SAM" id="SignalP"/>
    </source>
</evidence>
<evidence type="ECO:0000313" key="8">
    <source>
        <dbReference type="Proteomes" id="UP000622317"/>
    </source>
</evidence>
<proteinExistence type="inferred from homology"/>
<evidence type="ECO:0000313" key="7">
    <source>
        <dbReference type="EMBL" id="MBD5781892.1"/>
    </source>
</evidence>
<dbReference type="PROSITE" id="PS51355">
    <property type="entry name" value="GLUTATHIONE_PEROXID_3"/>
    <property type="match status" value="1"/>
</dbReference>
<gene>
    <name evidence="7" type="ORF">IEN85_20495</name>
</gene>
<dbReference type="CDD" id="cd00340">
    <property type="entry name" value="GSH_Peroxidase"/>
    <property type="match status" value="1"/>
</dbReference>
<dbReference type="PIRSF" id="PIRSF000303">
    <property type="entry name" value="Glutathion_perox"/>
    <property type="match status" value="1"/>
</dbReference>
<dbReference type="PANTHER" id="PTHR11592">
    <property type="entry name" value="GLUTATHIONE PEROXIDASE"/>
    <property type="match status" value="1"/>
</dbReference>
<dbReference type="Proteomes" id="UP000622317">
    <property type="component" value="Unassembled WGS sequence"/>
</dbReference>
<evidence type="ECO:0000256" key="3">
    <source>
        <dbReference type="ARBA" id="ARBA00023002"/>
    </source>
</evidence>
<evidence type="ECO:0000256" key="2">
    <source>
        <dbReference type="ARBA" id="ARBA00022559"/>
    </source>
</evidence>
<feature type="active site" evidence="4">
    <location>
        <position position="56"/>
    </location>
</feature>
<dbReference type="PROSITE" id="PS00763">
    <property type="entry name" value="GLUTATHIONE_PEROXID_2"/>
    <property type="match status" value="1"/>
</dbReference>
<sequence>MKLAPVFLAVFFAMTAHLYAAPSIYDIPLVDIDGNETTLAKYKGKTLLIVNVASKCGYTKQYKGLEALNAKYADKGLVVLGFPCNQFGGQEPGTEEDIKEFCSLTYGVSFPMFSKIEVNGPDRHPLYEKLAGETSPFPGRIGWNFSKFLVNGEGEIINRFSSAVAPKSDKLVAAIEKSLAESEG</sequence>
<keyword evidence="8" id="KW-1185">Reference proteome</keyword>
<keyword evidence="6" id="KW-0732">Signal</keyword>
<keyword evidence="2 5" id="KW-0575">Peroxidase</keyword>
<accession>A0A927FB79</accession>
<dbReference type="GO" id="GO:0004601">
    <property type="term" value="F:peroxidase activity"/>
    <property type="evidence" value="ECO:0007669"/>
    <property type="project" value="UniProtKB-KW"/>
</dbReference>
<reference evidence="7" key="1">
    <citation type="submission" date="2020-09" db="EMBL/GenBank/DDBJ databases">
        <title>Pelagicoccus enzymogenes sp. nov. with an EPS production, isolated from marine sediment.</title>
        <authorList>
            <person name="Feng X."/>
        </authorList>
    </citation>
    <scope>NUCLEOTIDE SEQUENCE</scope>
    <source>
        <strain evidence="7">NFK12</strain>
    </source>
</reference>
<dbReference type="PANTHER" id="PTHR11592:SF40">
    <property type="entry name" value="THIOREDOXIN_GLUTATHIONE PEROXIDASE BTUE"/>
    <property type="match status" value="1"/>
</dbReference>
<evidence type="ECO:0000256" key="4">
    <source>
        <dbReference type="PIRSR" id="PIRSR000303-1"/>
    </source>
</evidence>
<keyword evidence="3 5" id="KW-0560">Oxidoreductase</keyword>
<dbReference type="RefSeq" id="WP_191618970.1">
    <property type="nucleotide sequence ID" value="NZ_JACYFG010000051.1"/>
</dbReference>
<evidence type="ECO:0000256" key="1">
    <source>
        <dbReference type="ARBA" id="ARBA00006926"/>
    </source>
</evidence>
<dbReference type="GO" id="GO:0034599">
    <property type="term" value="P:cellular response to oxidative stress"/>
    <property type="evidence" value="ECO:0007669"/>
    <property type="project" value="TreeGrafter"/>
</dbReference>
<organism evidence="7 8">
    <name type="scientific">Pelagicoccus enzymogenes</name>
    <dbReference type="NCBI Taxonomy" id="2773457"/>
    <lineage>
        <taxon>Bacteria</taxon>
        <taxon>Pseudomonadati</taxon>
        <taxon>Verrucomicrobiota</taxon>
        <taxon>Opitutia</taxon>
        <taxon>Puniceicoccales</taxon>
        <taxon>Pelagicoccaceae</taxon>
        <taxon>Pelagicoccus</taxon>
    </lineage>
</organism>
<dbReference type="InterPro" id="IPR000889">
    <property type="entry name" value="Glutathione_peroxidase"/>
</dbReference>
<dbReference type="Pfam" id="PF00255">
    <property type="entry name" value="GSHPx"/>
    <property type="match status" value="1"/>
</dbReference>
<comment type="caution">
    <text evidence="7">The sequence shown here is derived from an EMBL/GenBank/DDBJ whole genome shotgun (WGS) entry which is preliminary data.</text>
</comment>
<dbReference type="FunFam" id="3.40.30.10:FF:000010">
    <property type="entry name" value="Glutathione peroxidase"/>
    <property type="match status" value="1"/>
</dbReference>